<dbReference type="PROSITE" id="PS51257">
    <property type="entry name" value="PROKAR_LIPOPROTEIN"/>
    <property type="match status" value="1"/>
</dbReference>
<evidence type="ECO:0000313" key="1">
    <source>
        <dbReference type="EMBL" id="MDR6300462.1"/>
    </source>
</evidence>
<name>A0ABU1K647_9FLAO</name>
<comment type="caution">
    <text evidence="1">The sequence shown here is derived from an EMBL/GenBank/DDBJ whole genome shotgun (WGS) entry which is preliminary data.</text>
</comment>
<gene>
    <name evidence="1" type="ORF">GGR31_001093</name>
</gene>
<evidence type="ECO:0000313" key="2">
    <source>
        <dbReference type="Proteomes" id="UP001257659"/>
    </source>
</evidence>
<dbReference type="EMBL" id="JAVDQA010000002">
    <property type="protein sequence ID" value="MDR6300462.1"/>
    <property type="molecule type" value="Genomic_DNA"/>
</dbReference>
<dbReference type="CDD" id="cd00063">
    <property type="entry name" value="FN3"/>
    <property type="match status" value="1"/>
</dbReference>
<dbReference type="InterPro" id="IPR036116">
    <property type="entry name" value="FN3_sf"/>
</dbReference>
<reference evidence="1 2" key="1">
    <citation type="submission" date="2023-07" db="EMBL/GenBank/DDBJ databases">
        <title>Genomic Encyclopedia of Type Strains, Phase IV (KMG-IV): sequencing the most valuable type-strain genomes for metagenomic binning, comparative biology and taxonomic classification.</title>
        <authorList>
            <person name="Goeker M."/>
        </authorList>
    </citation>
    <scope>NUCLEOTIDE SEQUENCE [LARGE SCALE GENOMIC DNA]</scope>
    <source>
        <strain evidence="1 2">DSM 102814</strain>
    </source>
</reference>
<sequence length="386" mass="44818">MKNYIYILLIISIFSCSSDDDSIEIKDSTSKIELENITTSSVNVKWTISEDDKLDGSLFALYLNDDLIDDEVSSNEYFFQNLTPSTQYSVKISYENINNNLVTLQEDFSTSATGKLLLTNYIFLYSSGRDSISLTYNENEQLTQKLFPRAIHPISSNYYYNDDNKISKLNRFPHLNKVTFNYSSNQIDEITILKGDSDVYYEFYYSNFTNNSYNVIQTLKRFGGSEDFINEKNIDYTLNSDDCLSKLTITNLNTQEVNSLTFKYSKAGNLIEMDFDGNVLNIEYDNSNNFHTYDAFLLDSRIYNFKDSGGLLFLNDEFIEVIKYLPFFINKNVNNPTKYILNGNLIRTFDYEYNDLNYPSKITIQEVDSSITYPEIELHYINSKTL</sequence>
<dbReference type="Gene3D" id="2.60.40.10">
    <property type="entry name" value="Immunoglobulins"/>
    <property type="match status" value="1"/>
</dbReference>
<dbReference type="InterPro" id="IPR013783">
    <property type="entry name" value="Ig-like_fold"/>
</dbReference>
<proteinExistence type="predicted"/>
<dbReference type="InterPro" id="IPR003961">
    <property type="entry name" value="FN3_dom"/>
</dbReference>
<evidence type="ECO:0008006" key="3">
    <source>
        <dbReference type="Google" id="ProtNLM"/>
    </source>
</evidence>
<organism evidence="1 2">
    <name type="scientific">Mesonia maritima</name>
    <dbReference type="NCBI Taxonomy" id="1793873"/>
    <lineage>
        <taxon>Bacteria</taxon>
        <taxon>Pseudomonadati</taxon>
        <taxon>Bacteroidota</taxon>
        <taxon>Flavobacteriia</taxon>
        <taxon>Flavobacteriales</taxon>
        <taxon>Flavobacteriaceae</taxon>
        <taxon>Mesonia</taxon>
    </lineage>
</organism>
<keyword evidence="2" id="KW-1185">Reference proteome</keyword>
<dbReference type="SUPFAM" id="SSF49265">
    <property type="entry name" value="Fibronectin type III"/>
    <property type="match status" value="1"/>
</dbReference>
<protein>
    <recommendedName>
        <fullName evidence="3">Fibronectin type-III domain-containing protein</fullName>
    </recommendedName>
</protein>
<dbReference type="RefSeq" id="WP_309727371.1">
    <property type="nucleotide sequence ID" value="NZ_JAVDQA010000002.1"/>
</dbReference>
<accession>A0ABU1K647</accession>
<dbReference type="Proteomes" id="UP001257659">
    <property type="component" value="Unassembled WGS sequence"/>
</dbReference>